<name>A0ACC2HTC6_9PLEO</name>
<evidence type="ECO:0000313" key="1">
    <source>
        <dbReference type="EMBL" id="KAJ8106332.1"/>
    </source>
</evidence>
<proteinExistence type="predicted"/>
<organism evidence="1 2">
    <name type="scientific">Boeremia exigua</name>
    <dbReference type="NCBI Taxonomy" id="749465"/>
    <lineage>
        <taxon>Eukaryota</taxon>
        <taxon>Fungi</taxon>
        <taxon>Dikarya</taxon>
        <taxon>Ascomycota</taxon>
        <taxon>Pezizomycotina</taxon>
        <taxon>Dothideomycetes</taxon>
        <taxon>Pleosporomycetidae</taxon>
        <taxon>Pleosporales</taxon>
        <taxon>Pleosporineae</taxon>
        <taxon>Didymellaceae</taxon>
        <taxon>Boeremia</taxon>
    </lineage>
</organism>
<dbReference type="EMBL" id="JAPHNI010001200">
    <property type="protein sequence ID" value="KAJ8106332.1"/>
    <property type="molecule type" value="Genomic_DNA"/>
</dbReference>
<dbReference type="Proteomes" id="UP001153331">
    <property type="component" value="Unassembled WGS sequence"/>
</dbReference>
<gene>
    <name evidence="1" type="ORF">OPT61_g9607</name>
</gene>
<reference evidence="1" key="1">
    <citation type="submission" date="2022-11" db="EMBL/GenBank/DDBJ databases">
        <title>Genome Sequence of Boeremia exigua.</title>
        <authorList>
            <person name="Buettner E."/>
        </authorList>
    </citation>
    <scope>NUCLEOTIDE SEQUENCE</scope>
    <source>
        <strain evidence="1">CU02</strain>
    </source>
</reference>
<keyword evidence="2" id="KW-1185">Reference proteome</keyword>
<comment type="caution">
    <text evidence="1">The sequence shown here is derived from an EMBL/GenBank/DDBJ whole genome shotgun (WGS) entry which is preliminary data.</text>
</comment>
<evidence type="ECO:0000313" key="2">
    <source>
        <dbReference type="Proteomes" id="UP001153331"/>
    </source>
</evidence>
<accession>A0ACC2HTC6</accession>
<sequence>MSQSSPTSQKAEDTNTRRGRSCNIAAGRKPEPLAPEDDWTRMKDFKEKKESPESDCATYLPVGRNVQRRIKELEEQVATQGKLLVIGNDARNSADSAVTGEASVTTPSLRLKDLMNSRSSHPRDSVSSSKSLENQVDHLVDLTERSDRSIVSHGESTSTGQYSPRRSIEQEEASAMASEMSSWAFNLPQFDDPLDNALNILPQIQDTTSSLLSFHNDENKPPCPIYESLQLANAQPSSEASLAERLEYLVRCTEKLGFENLDSAIAAFYTGKFRDSPTYSTAQQFSRQRALPKLLEMLRIDAETWRQRDSQGYYDGIIKSAESILLAEALRFYVQHVDMTSQDSCFCDDLDSLHDRFQNEVPNLLSLLTMISFDHAQRSGFQYQPRMVTATISLLFAKDVKHVANLAQVL</sequence>
<protein>
    <submittedName>
        <fullName evidence="1">Uncharacterized protein</fullName>
    </submittedName>
</protein>